<reference evidence="1 2" key="1">
    <citation type="journal article" date="2021" name="Elife">
        <title>Chloroplast acquisition without the gene transfer in kleptoplastic sea slugs, Plakobranchus ocellatus.</title>
        <authorList>
            <person name="Maeda T."/>
            <person name="Takahashi S."/>
            <person name="Yoshida T."/>
            <person name="Shimamura S."/>
            <person name="Takaki Y."/>
            <person name="Nagai Y."/>
            <person name="Toyoda A."/>
            <person name="Suzuki Y."/>
            <person name="Arimoto A."/>
            <person name="Ishii H."/>
            <person name="Satoh N."/>
            <person name="Nishiyama T."/>
            <person name="Hasebe M."/>
            <person name="Maruyama T."/>
            <person name="Minagawa J."/>
            <person name="Obokata J."/>
            <person name="Shigenobu S."/>
        </authorList>
    </citation>
    <scope>NUCLEOTIDE SEQUENCE [LARGE SCALE GENOMIC DNA]</scope>
</reference>
<keyword evidence="2" id="KW-1185">Reference proteome</keyword>
<proteinExistence type="predicted"/>
<dbReference type="EMBL" id="BLXT01002711">
    <property type="protein sequence ID" value="GFN96923.1"/>
    <property type="molecule type" value="Genomic_DNA"/>
</dbReference>
<organism evidence="1 2">
    <name type="scientific">Plakobranchus ocellatus</name>
    <dbReference type="NCBI Taxonomy" id="259542"/>
    <lineage>
        <taxon>Eukaryota</taxon>
        <taxon>Metazoa</taxon>
        <taxon>Spiralia</taxon>
        <taxon>Lophotrochozoa</taxon>
        <taxon>Mollusca</taxon>
        <taxon>Gastropoda</taxon>
        <taxon>Heterobranchia</taxon>
        <taxon>Euthyneura</taxon>
        <taxon>Panpulmonata</taxon>
        <taxon>Sacoglossa</taxon>
        <taxon>Placobranchoidea</taxon>
        <taxon>Plakobranchidae</taxon>
        <taxon>Plakobranchus</taxon>
    </lineage>
</organism>
<evidence type="ECO:0000313" key="1">
    <source>
        <dbReference type="EMBL" id="GFN96923.1"/>
    </source>
</evidence>
<evidence type="ECO:0000313" key="2">
    <source>
        <dbReference type="Proteomes" id="UP000735302"/>
    </source>
</evidence>
<gene>
    <name evidence="1" type="ORF">PoB_002342900</name>
</gene>
<protein>
    <submittedName>
        <fullName evidence="1">Uncharacterized protein</fullName>
    </submittedName>
</protein>
<sequence>MVGCGGGGGDGNVGDGGGGGDCTPALCGQQFPLAEPNKMRVCHRPGSTGLSCPDSVHSLLGYTNLGLHFRLV</sequence>
<name>A0AAV3ZSQ9_9GAST</name>
<dbReference type="Proteomes" id="UP000735302">
    <property type="component" value="Unassembled WGS sequence"/>
</dbReference>
<comment type="caution">
    <text evidence="1">The sequence shown here is derived from an EMBL/GenBank/DDBJ whole genome shotgun (WGS) entry which is preliminary data.</text>
</comment>
<dbReference type="AlphaFoldDB" id="A0AAV3ZSQ9"/>
<accession>A0AAV3ZSQ9</accession>